<dbReference type="HOGENOM" id="CLU_000288_6_19_1"/>
<feature type="repeat" description="WD" evidence="7">
    <location>
        <begin position="741"/>
        <end position="773"/>
    </location>
</feature>
<dbReference type="Gene3D" id="2.130.10.10">
    <property type="entry name" value="YVTN repeat-like/Quinoprotein amine dehydrogenase"/>
    <property type="match status" value="5"/>
</dbReference>
<organism evidence="9 10">
    <name type="scientific">Penicillium expansum</name>
    <name type="common">Blue mold rot fungus</name>
    <dbReference type="NCBI Taxonomy" id="27334"/>
    <lineage>
        <taxon>Eukaryota</taxon>
        <taxon>Fungi</taxon>
        <taxon>Dikarya</taxon>
        <taxon>Ascomycota</taxon>
        <taxon>Pezizomycotina</taxon>
        <taxon>Eurotiomycetes</taxon>
        <taxon>Eurotiomycetidae</taxon>
        <taxon>Eurotiales</taxon>
        <taxon>Aspergillaceae</taxon>
        <taxon>Penicillium</taxon>
    </lineage>
</organism>
<feature type="repeat" description="WD" evidence="7">
    <location>
        <begin position="699"/>
        <end position="740"/>
    </location>
</feature>
<feature type="domain" description="Nephrocystin 3-like N-terminal" evidence="8">
    <location>
        <begin position="66"/>
        <end position="227"/>
    </location>
</feature>
<feature type="repeat" description="WD" evidence="7">
    <location>
        <begin position="865"/>
        <end position="897"/>
    </location>
</feature>
<dbReference type="GO" id="GO:0005634">
    <property type="term" value="C:nucleus"/>
    <property type="evidence" value="ECO:0007669"/>
    <property type="project" value="TreeGrafter"/>
</dbReference>
<dbReference type="InterPro" id="IPR056884">
    <property type="entry name" value="NPHP3-like_N"/>
</dbReference>
<keyword evidence="2 7" id="KW-0853">WD repeat</keyword>
<evidence type="ECO:0000256" key="3">
    <source>
        <dbReference type="ARBA" id="ARBA00022737"/>
    </source>
</evidence>
<feature type="repeat" description="WD" evidence="7">
    <location>
        <begin position="823"/>
        <end position="864"/>
    </location>
</feature>
<name>A0A0A2KWD5_PENEN</name>
<evidence type="ECO:0000256" key="2">
    <source>
        <dbReference type="ARBA" id="ARBA00022574"/>
    </source>
</evidence>
<feature type="repeat" description="WD" evidence="7">
    <location>
        <begin position="616"/>
        <end position="656"/>
    </location>
</feature>
<evidence type="ECO:0000256" key="1">
    <source>
        <dbReference type="ARBA" id="ARBA00004570"/>
    </source>
</evidence>
<dbReference type="GO" id="GO:0005741">
    <property type="term" value="C:mitochondrial outer membrane"/>
    <property type="evidence" value="ECO:0007669"/>
    <property type="project" value="UniProtKB-SubCell"/>
</dbReference>
<evidence type="ECO:0000256" key="5">
    <source>
        <dbReference type="ARBA" id="ARBA00039789"/>
    </source>
</evidence>
<comment type="function">
    <text evidence="6">Involved in mitochondrial fission. Acts as an adapter protein required to form mitochondrial fission complexes. Formation of these complexes is required to promote constriction and fission of the mitochondrial compartment at a late step in mitochondrial division.</text>
</comment>
<dbReference type="RefSeq" id="XP_016602120.1">
    <property type="nucleotide sequence ID" value="XM_016745361.1"/>
</dbReference>
<dbReference type="PhylomeDB" id="A0A0A2KWD5"/>
<evidence type="ECO:0000259" key="8">
    <source>
        <dbReference type="Pfam" id="PF24883"/>
    </source>
</evidence>
<dbReference type="CDD" id="cd00200">
    <property type="entry name" value="WD40"/>
    <property type="match status" value="1"/>
</dbReference>
<comment type="similarity">
    <text evidence="4">Belongs to the WD repeat MDV1/CAF4 family.</text>
</comment>
<dbReference type="SUPFAM" id="SSF52540">
    <property type="entry name" value="P-loop containing nucleoside triphosphate hydrolases"/>
    <property type="match status" value="1"/>
</dbReference>
<dbReference type="InterPro" id="IPR036322">
    <property type="entry name" value="WD40_repeat_dom_sf"/>
</dbReference>
<dbReference type="PROSITE" id="PS00678">
    <property type="entry name" value="WD_REPEATS_1"/>
    <property type="match status" value="3"/>
</dbReference>
<dbReference type="InterPro" id="IPR015943">
    <property type="entry name" value="WD40/YVTN_repeat-like_dom_sf"/>
</dbReference>
<reference evidence="9 10" key="1">
    <citation type="journal article" date="2015" name="Mol. Plant Microbe Interact.">
        <title>Genome, transcriptome, and functional analyses of Penicillium expansum provide new insights into secondary metabolism and pathogenicity.</title>
        <authorList>
            <person name="Ballester A.R."/>
            <person name="Marcet-Houben M."/>
            <person name="Levin E."/>
            <person name="Sela N."/>
            <person name="Selma-Lazaro C."/>
            <person name="Carmona L."/>
            <person name="Wisniewski M."/>
            <person name="Droby S."/>
            <person name="Gonzalez-Candelas L."/>
            <person name="Gabaldon T."/>
        </authorList>
    </citation>
    <scope>NUCLEOTIDE SEQUENCE [LARGE SCALE GENOMIC DNA]</scope>
    <source>
        <strain evidence="9 10">MD-8</strain>
    </source>
</reference>
<feature type="repeat" description="WD" evidence="7">
    <location>
        <begin position="657"/>
        <end position="698"/>
    </location>
</feature>
<evidence type="ECO:0000256" key="7">
    <source>
        <dbReference type="PROSITE-ProRule" id="PRU00221"/>
    </source>
</evidence>
<dbReference type="PRINTS" id="PR00320">
    <property type="entry name" value="GPROTEINBRPT"/>
</dbReference>
<dbReference type="SMART" id="SM00320">
    <property type="entry name" value="WD40"/>
    <property type="match status" value="10"/>
</dbReference>
<accession>A0A0A2KWD5</accession>
<sequence>MDNAVSFGSLNSGVQTGINHGTINASLNLSTDPLDKLYIAHGAEFNSYGDQHEDDCLPGTRIELLETIQQWVRSPHGKCIFWLNGMAGTGKSTISRTVAKSFRQKQLVIACFFFKRGEGDRGNAKKFFSTITRQLAAGIPDLTPSIRKAIHSDPDLATKSLSEQFDKLIIQPFQSLQNLTLPIPVVAIVIDALDECETDNDIRVIVQLLPQVQKIKAVQFRIFLTSRPELPIRLGFLKIAKHEYRDLALHEIPEAVTAHDITLFLKDRLNRIRDTKDVPVDWPRDEEIQSLVAMSVPLFISAATVCRLVEVKLDPVESLTDLLRDQANYATTMDKTYLPVLTQFLNGRDDDYTEQLLQSFQQIVGLIILLAVPLSVNGLSGFLDIKARVITNLLDSFRSVLSLPRNPDLPVKILHASFRDFLVQSNGKFRVNERKKHKEIALNCLKIMRTHLKKNICNLETPCTNRTDIDPQSLRQCFPPELEYSCRYWAHHVKHGEILSSGIENVLFFLREKFLHWVEAMSLLGFMSEVMVLLDLLYVISDYQKHAISDFIHDAKRFILKNRRIVDEMPLRLYCSALIFAPRMSIIRREFETEIPTWISQLPHVNERWSAELQAFEGHSDEVRSVAFSPDGRLLVSGSDTIVRVWDVTTGTLQQTCTGHSYAVLSVSFSPNGRLLASGSDDGTLRLWDVTTGVLQQTFNHNLDQVFSVAFSPDSRLIASGSYDPIVRLWDTMTGVLQQTFKGHSDSVRSVGFSPNGRLLASGSDDESVPLWDTTLGTIQHILKGHTDWVRSVAFSPNGRLLASGSDDRTVRLWDTTTGQGTSKDDLGQVLSVTFSPGGRLLASGSHDQNVRIWDTATSVFQHTIQRHSGPVSSVAFSPDGRTLAFGSSDKIVRLWDATIGLEQSFTRFSDLVQSGQPVTPFSDDKRRAEILGGFARCMDILTGLHSPEHFPSLYSTITFSPDGRLLASTSENNIVCLWDTTTGTLQHALKGHLRRASFIASSPNDRLLASSSEDRNLQLRDTTTGALKQTFESYFDPNSLVVFSSNGRLLASLSSESTDTPRDLFGVETSPNNLPWLAPVDFPWLSSFRDHSLLPWRSIDDTPRPLQLEIVDIDVAFSGTSDQAGSNSAYRHDKDIVRVWDTTTGILQQIIEGRSRSILSVRFSPDDQLLVFDSSDKIIQLRDPATGAIQENESMERMDTEVELPQDKPYSSTDPESFDIPTCGIHTSHSPHLNLKIDILQKQWVTLNGEKVLWLPPEFRPHFWATNGGILALGYFPERISFLGFCR</sequence>
<dbReference type="OrthoDB" id="1577640at2759"/>
<dbReference type="InterPro" id="IPR027417">
    <property type="entry name" value="P-loop_NTPase"/>
</dbReference>
<dbReference type="GeneID" id="27680781"/>
<evidence type="ECO:0000256" key="4">
    <source>
        <dbReference type="ARBA" id="ARBA00038415"/>
    </source>
</evidence>
<protein>
    <recommendedName>
        <fullName evidence="5">Mitochondrial division protein 1</fullName>
    </recommendedName>
</protein>
<dbReference type="VEuPathDB" id="FungiDB:PEXP_032430"/>
<dbReference type="STRING" id="27334.A0A0A2KWD5"/>
<comment type="caution">
    <text evidence="9">The sequence shown here is derived from an EMBL/GenBank/DDBJ whole genome shotgun (WGS) entry which is preliminary data.</text>
</comment>
<dbReference type="InterPro" id="IPR019775">
    <property type="entry name" value="WD40_repeat_CS"/>
</dbReference>
<dbReference type="Gene3D" id="3.40.50.300">
    <property type="entry name" value="P-loop containing nucleotide triphosphate hydrolases"/>
    <property type="match status" value="1"/>
</dbReference>
<feature type="repeat" description="WD" evidence="7">
    <location>
        <begin position="990"/>
        <end position="1031"/>
    </location>
</feature>
<gene>
    <name evidence="9" type="ORF">PEX2_080910</name>
</gene>
<evidence type="ECO:0000313" key="9">
    <source>
        <dbReference type="EMBL" id="KGO61237.1"/>
    </source>
</evidence>
<dbReference type="InterPro" id="IPR020472">
    <property type="entry name" value="WD40_PAC1"/>
</dbReference>
<dbReference type="PANTHER" id="PTHR22847">
    <property type="entry name" value="WD40 REPEAT PROTEIN"/>
    <property type="match status" value="1"/>
</dbReference>
<feature type="repeat" description="WD" evidence="7">
    <location>
        <begin position="783"/>
        <end position="824"/>
    </location>
</feature>
<dbReference type="InterPro" id="IPR001680">
    <property type="entry name" value="WD40_rpt"/>
</dbReference>
<dbReference type="EMBL" id="JQFZ01000049">
    <property type="protein sequence ID" value="KGO61237.1"/>
    <property type="molecule type" value="Genomic_DNA"/>
</dbReference>
<dbReference type="GO" id="GO:1990234">
    <property type="term" value="C:transferase complex"/>
    <property type="evidence" value="ECO:0007669"/>
    <property type="project" value="UniProtKB-ARBA"/>
</dbReference>
<dbReference type="Proteomes" id="UP000030143">
    <property type="component" value="Unassembled WGS sequence"/>
</dbReference>
<dbReference type="SUPFAM" id="SSF50978">
    <property type="entry name" value="WD40 repeat-like"/>
    <property type="match status" value="2"/>
</dbReference>
<feature type="repeat" description="WD" evidence="7">
    <location>
        <begin position="957"/>
        <end position="989"/>
    </location>
</feature>
<evidence type="ECO:0000313" key="10">
    <source>
        <dbReference type="Proteomes" id="UP000030143"/>
    </source>
</evidence>
<comment type="subcellular location">
    <subcellularLocation>
        <location evidence="1">Mitochondrion outer membrane</location>
        <topology evidence="1">Peripheral membrane protein</topology>
        <orientation evidence="1">Cytoplasmic side</orientation>
    </subcellularLocation>
</comment>
<proteinExistence type="inferred from homology"/>
<evidence type="ECO:0000256" key="6">
    <source>
        <dbReference type="ARBA" id="ARBA00043913"/>
    </source>
</evidence>
<dbReference type="Pfam" id="PF00400">
    <property type="entry name" value="WD40"/>
    <property type="match status" value="9"/>
</dbReference>
<dbReference type="PROSITE" id="PS50082">
    <property type="entry name" value="WD_REPEATS_2"/>
    <property type="match status" value="9"/>
</dbReference>
<keyword evidence="3" id="KW-0677">Repeat</keyword>
<dbReference type="PANTHER" id="PTHR22847:SF637">
    <property type="entry name" value="WD REPEAT DOMAIN 5B"/>
    <property type="match status" value="1"/>
</dbReference>
<dbReference type="Pfam" id="PF24883">
    <property type="entry name" value="NPHP3_N"/>
    <property type="match status" value="1"/>
</dbReference>
<dbReference type="PROSITE" id="PS50294">
    <property type="entry name" value="WD_REPEATS_REGION"/>
    <property type="match status" value="7"/>
</dbReference>
<keyword evidence="10" id="KW-1185">Reference proteome</keyword>